<keyword evidence="1" id="KW-0472">Membrane</keyword>
<gene>
    <name evidence="2" type="ORF">IAA37_00735</name>
</gene>
<dbReference type="AlphaFoldDB" id="A0A9D2MHN1"/>
<name>A0A9D2MHN1_9FIRM</name>
<dbReference type="EMBL" id="DWXN01000002">
    <property type="protein sequence ID" value="HJB74184.1"/>
    <property type="molecule type" value="Genomic_DNA"/>
</dbReference>
<organism evidence="2 3">
    <name type="scientific">Candidatus Eubacterium faecale</name>
    <dbReference type="NCBI Taxonomy" id="2838568"/>
    <lineage>
        <taxon>Bacteria</taxon>
        <taxon>Bacillati</taxon>
        <taxon>Bacillota</taxon>
        <taxon>Clostridia</taxon>
        <taxon>Eubacteriales</taxon>
        <taxon>Eubacteriaceae</taxon>
        <taxon>Eubacterium</taxon>
    </lineage>
</organism>
<evidence type="ECO:0000313" key="3">
    <source>
        <dbReference type="Proteomes" id="UP000823877"/>
    </source>
</evidence>
<protein>
    <submittedName>
        <fullName evidence="2">Uncharacterized protein</fullName>
    </submittedName>
</protein>
<reference evidence="2" key="2">
    <citation type="submission" date="2021-04" db="EMBL/GenBank/DDBJ databases">
        <authorList>
            <person name="Gilroy R."/>
        </authorList>
    </citation>
    <scope>NUCLEOTIDE SEQUENCE</scope>
    <source>
        <strain evidence="2">CHK188-16595</strain>
    </source>
</reference>
<reference evidence="2" key="1">
    <citation type="journal article" date="2021" name="PeerJ">
        <title>Extensive microbial diversity within the chicken gut microbiome revealed by metagenomics and culture.</title>
        <authorList>
            <person name="Gilroy R."/>
            <person name="Ravi A."/>
            <person name="Getino M."/>
            <person name="Pursley I."/>
            <person name="Horton D.L."/>
            <person name="Alikhan N.F."/>
            <person name="Baker D."/>
            <person name="Gharbi K."/>
            <person name="Hall N."/>
            <person name="Watson M."/>
            <person name="Adriaenssens E.M."/>
            <person name="Foster-Nyarko E."/>
            <person name="Jarju S."/>
            <person name="Secka A."/>
            <person name="Antonio M."/>
            <person name="Oren A."/>
            <person name="Chaudhuri R.R."/>
            <person name="La Ragione R."/>
            <person name="Hildebrand F."/>
            <person name="Pallen M.J."/>
        </authorList>
    </citation>
    <scope>NUCLEOTIDE SEQUENCE</scope>
    <source>
        <strain evidence="2">CHK188-16595</strain>
    </source>
</reference>
<evidence type="ECO:0000256" key="1">
    <source>
        <dbReference type="SAM" id="Phobius"/>
    </source>
</evidence>
<feature type="transmembrane region" description="Helical" evidence="1">
    <location>
        <begin position="42"/>
        <end position="66"/>
    </location>
</feature>
<evidence type="ECO:0000313" key="2">
    <source>
        <dbReference type="EMBL" id="HJB74184.1"/>
    </source>
</evidence>
<keyword evidence="1" id="KW-0812">Transmembrane</keyword>
<dbReference type="Proteomes" id="UP000823877">
    <property type="component" value="Unassembled WGS sequence"/>
</dbReference>
<sequence length="409" mass="45179">MADTQINFDIFEAEKHLNNEKNSAPQNGGFEKENKIGKKKKLCLIAGIAAAILIAAVVTLTVYPLVSVKHNPEKFVKRYAEAVSEQDWDSAFEFLPAFDSPYITREAFYEYISAHPDDIPLAGAEAKSILIEPAKADGDMLYYTADYLDGSGNWQTAGFKVKRMKDGFWKYDTYRIIPSEKLICRAHICAPEGTKLFINSVEVASAGSEKGMDPKTGKEVSYAVFDSDYMIAGEYEIQAQCSGFQEYTQTVSVNSENEDFYISYKISEDAFQALFETAKSAVGALYDHACGTGNGIDRALLSSDFGQNGINALYDEISSSLACCGEYVKVSDFGITGAELKSSYGEGSETAYNSGGECAVNFSFDYTYQISNTFENTSENRDDTGYASVKFLYENNKWVIDDLAVRAIF</sequence>
<keyword evidence="1" id="KW-1133">Transmembrane helix</keyword>
<comment type="caution">
    <text evidence="2">The sequence shown here is derived from an EMBL/GenBank/DDBJ whole genome shotgun (WGS) entry which is preliminary data.</text>
</comment>
<proteinExistence type="predicted"/>
<accession>A0A9D2MHN1</accession>